<dbReference type="Proteomes" id="UP001595828">
    <property type="component" value="Unassembled WGS sequence"/>
</dbReference>
<dbReference type="EMBL" id="JBHSDR010000008">
    <property type="protein sequence ID" value="MFC4296391.1"/>
    <property type="molecule type" value="Genomic_DNA"/>
</dbReference>
<protein>
    <submittedName>
        <fullName evidence="1">Uncharacterized protein</fullName>
    </submittedName>
</protein>
<organism evidence="1 2">
    <name type="scientific">Novosphingobium tardum</name>
    <dbReference type="NCBI Taxonomy" id="1538021"/>
    <lineage>
        <taxon>Bacteria</taxon>
        <taxon>Pseudomonadati</taxon>
        <taxon>Pseudomonadota</taxon>
        <taxon>Alphaproteobacteria</taxon>
        <taxon>Sphingomonadales</taxon>
        <taxon>Sphingomonadaceae</taxon>
        <taxon>Novosphingobium</taxon>
    </lineage>
</organism>
<comment type="caution">
    <text evidence="1">The sequence shown here is derived from an EMBL/GenBank/DDBJ whole genome shotgun (WGS) entry which is preliminary data.</text>
</comment>
<accession>A0ABV8RSK8</accession>
<evidence type="ECO:0000313" key="2">
    <source>
        <dbReference type="Proteomes" id="UP001595828"/>
    </source>
</evidence>
<proteinExistence type="predicted"/>
<keyword evidence="2" id="KW-1185">Reference proteome</keyword>
<sequence>MRRLPLPPAHDERRALRLWVEAVFGPLLPRRTGAREAAIAALVAEPRVATLLAGRRPLRESEEAIARLAAEACATSAIAA</sequence>
<gene>
    <name evidence="1" type="ORF">ACFO0A_15150</name>
</gene>
<name>A0ABV8RSK8_9SPHN</name>
<reference evidence="2" key="1">
    <citation type="journal article" date="2019" name="Int. J. Syst. Evol. Microbiol.">
        <title>The Global Catalogue of Microorganisms (GCM) 10K type strain sequencing project: providing services to taxonomists for standard genome sequencing and annotation.</title>
        <authorList>
            <consortium name="The Broad Institute Genomics Platform"/>
            <consortium name="The Broad Institute Genome Sequencing Center for Infectious Disease"/>
            <person name="Wu L."/>
            <person name="Ma J."/>
        </authorList>
    </citation>
    <scope>NUCLEOTIDE SEQUENCE [LARGE SCALE GENOMIC DNA]</scope>
    <source>
        <strain evidence="2">CGMCC 1.12989</strain>
    </source>
</reference>
<dbReference type="RefSeq" id="WP_379539990.1">
    <property type="nucleotide sequence ID" value="NZ_JBHSDR010000008.1"/>
</dbReference>
<evidence type="ECO:0000313" key="1">
    <source>
        <dbReference type="EMBL" id="MFC4296391.1"/>
    </source>
</evidence>